<evidence type="ECO:0000256" key="3">
    <source>
        <dbReference type="ARBA" id="ARBA00022989"/>
    </source>
</evidence>
<dbReference type="PANTHER" id="PTHR47823">
    <property type="entry name" value="ION_TRANS DOMAIN-CONTAINING PROTEIN"/>
    <property type="match status" value="1"/>
</dbReference>
<feature type="domain" description="Ion transport" evidence="7">
    <location>
        <begin position="215"/>
        <end position="443"/>
    </location>
</feature>
<feature type="transmembrane region" description="Helical" evidence="6">
    <location>
        <begin position="214"/>
        <end position="235"/>
    </location>
</feature>
<feature type="compositionally biased region" description="Basic and acidic residues" evidence="5">
    <location>
        <begin position="99"/>
        <end position="116"/>
    </location>
</feature>
<dbReference type="InterPro" id="IPR003938">
    <property type="entry name" value="K_chnl_volt-dep_EAG/ELK/ERG"/>
</dbReference>
<evidence type="ECO:0000313" key="8">
    <source>
        <dbReference type="EMBL" id="GMI19308.1"/>
    </source>
</evidence>
<keyword evidence="2 6" id="KW-0812">Transmembrane</keyword>
<feature type="region of interest" description="Disordered" evidence="5">
    <location>
        <begin position="88"/>
        <end position="125"/>
    </location>
</feature>
<dbReference type="InterPro" id="IPR005821">
    <property type="entry name" value="Ion_trans_dom"/>
</dbReference>
<dbReference type="SUPFAM" id="SSF81324">
    <property type="entry name" value="Voltage-gated potassium channels"/>
    <property type="match status" value="1"/>
</dbReference>
<evidence type="ECO:0000259" key="7">
    <source>
        <dbReference type="Pfam" id="PF00520"/>
    </source>
</evidence>
<organism evidence="8 9">
    <name type="scientific">Tetraparma gracilis</name>
    <dbReference type="NCBI Taxonomy" id="2962635"/>
    <lineage>
        <taxon>Eukaryota</taxon>
        <taxon>Sar</taxon>
        <taxon>Stramenopiles</taxon>
        <taxon>Ochrophyta</taxon>
        <taxon>Bolidophyceae</taxon>
        <taxon>Parmales</taxon>
        <taxon>Triparmaceae</taxon>
        <taxon>Tetraparma</taxon>
    </lineage>
</organism>
<feature type="compositionally biased region" description="Polar residues" evidence="5">
    <location>
        <begin position="13"/>
        <end position="22"/>
    </location>
</feature>
<dbReference type="Proteomes" id="UP001165060">
    <property type="component" value="Unassembled WGS sequence"/>
</dbReference>
<evidence type="ECO:0000313" key="9">
    <source>
        <dbReference type="Proteomes" id="UP001165060"/>
    </source>
</evidence>
<evidence type="ECO:0000256" key="5">
    <source>
        <dbReference type="SAM" id="MobiDB-lite"/>
    </source>
</evidence>
<dbReference type="PRINTS" id="PR01463">
    <property type="entry name" value="EAGCHANLFMLY"/>
</dbReference>
<evidence type="ECO:0000256" key="2">
    <source>
        <dbReference type="ARBA" id="ARBA00022692"/>
    </source>
</evidence>
<evidence type="ECO:0000256" key="1">
    <source>
        <dbReference type="ARBA" id="ARBA00004141"/>
    </source>
</evidence>
<dbReference type="Gene3D" id="1.10.287.70">
    <property type="match status" value="1"/>
</dbReference>
<gene>
    <name evidence="8" type="ORF">TeGR_g4227</name>
</gene>
<feature type="region of interest" description="Disordered" evidence="5">
    <location>
        <begin position="1"/>
        <end position="27"/>
    </location>
</feature>
<feature type="transmembrane region" description="Helical" evidence="6">
    <location>
        <begin position="247"/>
        <end position="271"/>
    </location>
</feature>
<evidence type="ECO:0000256" key="4">
    <source>
        <dbReference type="ARBA" id="ARBA00023136"/>
    </source>
</evidence>
<accession>A0ABQ6M4L1</accession>
<reference evidence="8 9" key="1">
    <citation type="journal article" date="2023" name="Commun. Biol.">
        <title>Genome analysis of Parmales, the sister group of diatoms, reveals the evolutionary specialization of diatoms from phago-mixotrophs to photoautotrophs.</title>
        <authorList>
            <person name="Ban H."/>
            <person name="Sato S."/>
            <person name="Yoshikawa S."/>
            <person name="Yamada K."/>
            <person name="Nakamura Y."/>
            <person name="Ichinomiya M."/>
            <person name="Sato N."/>
            <person name="Blanc-Mathieu R."/>
            <person name="Endo H."/>
            <person name="Kuwata A."/>
            <person name="Ogata H."/>
        </authorList>
    </citation>
    <scope>NUCLEOTIDE SEQUENCE [LARGE SCALE GENOMIC DNA]</scope>
</reference>
<keyword evidence="4 6" id="KW-0472">Membrane</keyword>
<proteinExistence type="predicted"/>
<feature type="transmembrane region" description="Helical" evidence="6">
    <location>
        <begin position="364"/>
        <end position="384"/>
    </location>
</feature>
<protein>
    <recommendedName>
        <fullName evidence="7">Ion transport domain-containing protein</fullName>
    </recommendedName>
</protein>
<dbReference type="PANTHER" id="PTHR47823:SF9">
    <property type="entry name" value="CHROMOSOME UNDETERMINED SCAFFOLD_10, WHOLE GENOME SHOTGUN SEQUENCE"/>
    <property type="match status" value="1"/>
</dbReference>
<sequence length="444" mass="50035">MAGRATLAMSAHGNFTQNSNSDFSDEVDYSAVDDPEFELFGLRSRNEEVFWDGLQGTILKSIKEGEARKAPAPLGKGLGQLMKNKLKAGSPAGTLSTLQEERSKKEGEEGADSEPKLKRKLERKNSHAGLLGDALKKAGGGLLDNAAKIYAATNEFDEAHKRDEEARAMVLAQQRDTKVGNPFLEKVRARAAAAKKEVELKRSRTIDPQSKRKIAWDLLCGLFIMHSVCVIPWRISFEQEALYPSSAFFLEVFMDVCFGIDMVLTFFTGLYDPKGRFITDKGIIAKTYFKSWFVIDFLSTFPFDRTLPSIFPTVFSGGENVRMIKLVRIFRLFRLLKLLRMFRLSSKLSRLDINEFLSPSFVRLIKLLCNIMFIAHIVACFWFMSNDCQPVNAPDLPPMDDVIWVECGSYDLMSQYIAAFYWTIATMMAVGYGEISAQSPSERM</sequence>
<dbReference type="Pfam" id="PF00520">
    <property type="entry name" value="Ion_trans"/>
    <property type="match status" value="1"/>
</dbReference>
<dbReference type="EMBL" id="BRYB01003707">
    <property type="protein sequence ID" value="GMI19308.1"/>
    <property type="molecule type" value="Genomic_DNA"/>
</dbReference>
<keyword evidence="3 6" id="KW-1133">Transmembrane helix</keyword>
<keyword evidence="9" id="KW-1185">Reference proteome</keyword>
<name>A0ABQ6M4L1_9STRA</name>
<feature type="transmembrane region" description="Helical" evidence="6">
    <location>
        <begin position="416"/>
        <end position="435"/>
    </location>
</feature>
<evidence type="ECO:0000256" key="6">
    <source>
        <dbReference type="SAM" id="Phobius"/>
    </source>
</evidence>
<comment type="subcellular location">
    <subcellularLocation>
        <location evidence="1">Membrane</location>
        <topology evidence="1">Multi-pass membrane protein</topology>
    </subcellularLocation>
</comment>
<comment type="caution">
    <text evidence="8">The sequence shown here is derived from an EMBL/GenBank/DDBJ whole genome shotgun (WGS) entry which is preliminary data.</text>
</comment>